<proteinExistence type="predicted"/>
<dbReference type="GO" id="GO:0016763">
    <property type="term" value="F:pentosyltransferase activity"/>
    <property type="evidence" value="ECO:0007669"/>
    <property type="project" value="TreeGrafter"/>
</dbReference>
<reference evidence="10 11" key="1">
    <citation type="submission" date="2020-08" db="EMBL/GenBank/DDBJ databases">
        <title>Genomic Encyclopedia of Type Strains, Phase IV (KMG-V): Genome sequencing to study the core and pangenomes of soil and plant-associated prokaryotes.</title>
        <authorList>
            <person name="Whitman W."/>
        </authorList>
    </citation>
    <scope>NUCLEOTIDE SEQUENCE [LARGE SCALE GENOMIC DNA]</scope>
    <source>
        <strain evidence="10 11">M8UP14</strain>
    </source>
</reference>
<evidence type="ECO:0000259" key="9">
    <source>
        <dbReference type="Pfam" id="PF13231"/>
    </source>
</evidence>
<dbReference type="AlphaFoldDB" id="A0A7W7ZFH6"/>
<evidence type="ECO:0000313" key="10">
    <source>
        <dbReference type="EMBL" id="MBB5059010.1"/>
    </source>
</evidence>
<feature type="transmembrane region" description="Helical" evidence="8">
    <location>
        <begin position="319"/>
        <end position="340"/>
    </location>
</feature>
<feature type="transmembrane region" description="Helical" evidence="8">
    <location>
        <begin position="422"/>
        <end position="443"/>
    </location>
</feature>
<dbReference type="Pfam" id="PF13231">
    <property type="entry name" value="PMT_2"/>
    <property type="match status" value="1"/>
</dbReference>
<accession>A0A7W7ZFH6</accession>
<dbReference type="Proteomes" id="UP000540989">
    <property type="component" value="Unassembled WGS sequence"/>
</dbReference>
<evidence type="ECO:0000313" key="11">
    <source>
        <dbReference type="Proteomes" id="UP000540989"/>
    </source>
</evidence>
<feature type="transmembrane region" description="Helical" evidence="8">
    <location>
        <begin position="137"/>
        <end position="154"/>
    </location>
</feature>
<feature type="transmembrane region" description="Helical" evidence="8">
    <location>
        <begin position="511"/>
        <end position="532"/>
    </location>
</feature>
<dbReference type="PANTHER" id="PTHR33908">
    <property type="entry name" value="MANNOSYLTRANSFERASE YKCB-RELATED"/>
    <property type="match status" value="1"/>
</dbReference>
<sequence length="654" mass="70896">MPSLVTERPITTAPSAVAPSWSPRSLGILFIAWLILQFSGIFSPGLLDDVDSIYIQIAREMLQRHDFVTPYIDGIRFFDKPPLMYWMASTSMSVFGVSDWAARLPLSLAVLALLLSTYALGNRLFSSVSPAHARDRGGFYSALALATAIGPYLYTRFFIPDILIALWMTVGVHLFLIALERIADNPGARRLASETSAEAASKSTLVPCLGFAAVMALNVLTKGLIGAVFPIGFVLLYLAITRRLHLLTRFHLVSGTAAFLAIAAPWHILAALRNPAIALPAGLGLPVHGGWTWFYLYNEHIARFLSKRIPHDYGQTPVWLFWLYLAIWAMPWTTFLPAAISTHIRALRTRAMASAREHEAALALLLWSLLVLGFFTLSARQEYYSLPAIPALALMAGGVLSRAERNRTDLGATELSVKLFRWSAFFLLPLTTAVAALCAWFAIVAPRPVPGATLSTLLATNPELYNLSLGHLFDLTGPALGLFRGPLAAVAVGLAIVGVASTILRRKGHAYAANLAIATGMTITLLAAHAGLSRFNPILGSKDLAKSINAVLRPDDVIVLDGELTTGSTILFYTGHQVHLVDGRVNGLWYGSFWPDAPHVFETEVSLKALWQGPRHVFLLTSNAASRQQTLAPAAILATSGGKAVLTNFAPPRP</sequence>
<dbReference type="GO" id="GO:0010041">
    <property type="term" value="P:response to iron(III) ion"/>
    <property type="evidence" value="ECO:0007669"/>
    <property type="project" value="TreeGrafter"/>
</dbReference>
<comment type="subcellular location">
    <subcellularLocation>
        <location evidence="1">Cell membrane</location>
        <topology evidence="1">Multi-pass membrane protein</topology>
    </subcellularLocation>
</comment>
<evidence type="ECO:0000256" key="1">
    <source>
        <dbReference type="ARBA" id="ARBA00004651"/>
    </source>
</evidence>
<keyword evidence="7 8" id="KW-0472">Membrane</keyword>
<comment type="caution">
    <text evidence="10">The sequence shown here is derived from an EMBL/GenBank/DDBJ whole genome shotgun (WGS) entry which is preliminary data.</text>
</comment>
<dbReference type="RefSeq" id="WP_184219735.1">
    <property type="nucleotide sequence ID" value="NZ_JACHIP010000005.1"/>
</dbReference>
<keyword evidence="3" id="KW-0328">Glycosyltransferase</keyword>
<keyword evidence="11" id="KW-1185">Reference proteome</keyword>
<gene>
    <name evidence="10" type="ORF">HDF16_003733</name>
</gene>
<evidence type="ECO:0000256" key="6">
    <source>
        <dbReference type="ARBA" id="ARBA00022989"/>
    </source>
</evidence>
<evidence type="ECO:0000256" key="4">
    <source>
        <dbReference type="ARBA" id="ARBA00022679"/>
    </source>
</evidence>
<feature type="transmembrane region" description="Helical" evidence="8">
    <location>
        <begin position="252"/>
        <end position="272"/>
    </location>
</feature>
<feature type="transmembrane region" description="Helical" evidence="8">
    <location>
        <begin position="360"/>
        <end position="377"/>
    </location>
</feature>
<protein>
    <submittedName>
        <fullName evidence="10">4-amino-4-deoxy-L-arabinose transferase-like glycosyltransferase</fullName>
    </submittedName>
</protein>
<dbReference type="InterPro" id="IPR038731">
    <property type="entry name" value="RgtA/B/C-like"/>
</dbReference>
<evidence type="ECO:0000256" key="2">
    <source>
        <dbReference type="ARBA" id="ARBA00022475"/>
    </source>
</evidence>
<feature type="transmembrane region" description="Helical" evidence="8">
    <location>
        <begin position="482"/>
        <end position="504"/>
    </location>
</feature>
<feature type="transmembrane region" description="Helical" evidence="8">
    <location>
        <begin position="26"/>
        <end position="47"/>
    </location>
</feature>
<evidence type="ECO:0000256" key="3">
    <source>
        <dbReference type="ARBA" id="ARBA00022676"/>
    </source>
</evidence>
<feature type="domain" description="Glycosyltransferase RgtA/B/C/D-like" evidence="9">
    <location>
        <begin position="79"/>
        <end position="181"/>
    </location>
</feature>
<feature type="transmembrane region" description="Helical" evidence="8">
    <location>
        <begin position="108"/>
        <end position="125"/>
    </location>
</feature>
<dbReference type="GO" id="GO:0009103">
    <property type="term" value="P:lipopolysaccharide biosynthetic process"/>
    <property type="evidence" value="ECO:0007669"/>
    <property type="project" value="UniProtKB-ARBA"/>
</dbReference>
<keyword evidence="6 8" id="KW-1133">Transmembrane helix</keyword>
<dbReference type="InterPro" id="IPR050297">
    <property type="entry name" value="LipidA_mod_glycosyltrf_83"/>
</dbReference>
<dbReference type="GO" id="GO:0005886">
    <property type="term" value="C:plasma membrane"/>
    <property type="evidence" value="ECO:0007669"/>
    <property type="project" value="UniProtKB-SubCell"/>
</dbReference>
<organism evidence="10 11">
    <name type="scientific">Granulicella aggregans</name>
    <dbReference type="NCBI Taxonomy" id="474949"/>
    <lineage>
        <taxon>Bacteria</taxon>
        <taxon>Pseudomonadati</taxon>
        <taxon>Acidobacteriota</taxon>
        <taxon>Terriglobia</taxon>
        <taxon>Terriglobales</taxon>
        <taxon>Acidobacteriaceae</taxon>
        <taxon>Granulicella</taxon>
    </lineage>
</organism>
<feature type="transmembrane region" description="Helical" evidence="8">
    <location>
        <begin position="383"/>
        <end position="401"/>
    </location>
</feature>
<feature type="transmembrane region" description="Helical" evidence="8">
    <location>
        <begin position="223"/>
        <end position="240"/>
    </location>
</feature>
<dbReference type="PANTHER" id="PTHR33908:SF3">
    <property type="entry name" value="UNDECAPRENYL PHOSPHATE-ALPHA-4-AMINO-4-DEOXY-L-ARABINOSE ARABINOSYL TRANSFERASE"/>
    <property type="match status" value="1"/>
</dbReference>
<feature type="transmembrane region" description="Helical" evidence="8">
    <location>
        <begin position="160"/>
        <end position="179"/>
    </location>
</feature>
<dbReference type="EMBL" id="JACHIP010000005">
    <property type="protein sequence ID" value="MBB5059010.1"/>
    <property type="molecule type" value="Genomic_DNA"/>
</dbReference>
<evidence type="ECO:0000256" key="8">
    <source>
        <dbReference type="SAM" id="Phobius"/>
    </source>
</evidence>
<keyword evidence="4 10" id="KW-0808">Transferase</keyword>
<keyword evidence="5 8" id="KW-0812">Transmembrane</keyword>
<keyword evidence="2" id="KW-1003">Cell membrane</keyword>
<name>A0A7W7ZFH6_9BACT</name>
<evidence type="ECO:0000256" key="7">
    <source>
        <dbReference type="ARBA" id="ARBA00023136"/>
    </source>
</evidence>
<evidence type="ECO:0000256" key="5">
    <source>
        <dbReference type="ARBA" id="ARBA00022692"/>
    </source>
</evidence>